<dbReference type="EMBL" id="VDMN01000001">
    <property type="protein sequence ID" value="TNM65279.1"/>
    <property type="molecule type" value="Genomic_DNA"/>
</dbReference>
<comment type="caution">
    <text evidence="1">The sequence shown here is derived from an EMBL/GenBank/DDBJ whole genome shotgun (WGS) entry which is preliminary data.</text>
</comment>
<organism evidence="1 2">
    <name type="scientific">Aliirhizobium smilacinae</name>
    <dbReference type="NCBI Taxonomy" id="1395944"/>
    <lineage>
        <taxon>Bacteria</taxon>
        <taxon>Pseudomonadati</taxon>
        <taxon>Pseudomonadota</taxon>
        <taxon>Alphaproteobacteria</taxon>
        <taxon>Hyphomicrobiales</taxon>
        <taxon>Rhizobiaceae</taxon>
        <taxon>Aliirhizobium</taxon>
    </lineage>
</organism>
<protein>
    <submittedName>
        <fullName evidence="1">Uncharacterized protein</fullName>
    </submittedName>
</protein>
<accession>A0A5C4XPV4</accession>
<proteinExistence type="predicted"/>
<keyword evidence="2" id="KW-1185">Reference proteome</keyword>
<dbReference type="Proteomes" id="UP000311605">
    <property type="component" value="Unassembled WGS sequence"/>
</dbReference>
<gene>
    <name evidence="1" type="ORF">FHP24_03085</name>
</gene>
<sequence length="62" mass="6895">MDYNVNTAAKEMAEGHHNCRKAAEAALTKMVRMLEASGFDPREIALSLADACDEHILRIARH</sequence>
<dbReference type="AlphaFoldDB" id="A0A5C4XPV4"/>
<evidence type="ECO:0000313" key="1">
    <source>
        <dbReference type="EMBL" id="TNM65279.1"/>
    </source>
</evidence>
<evidence type="ECO:0000313" key="2">
    <source>
        <dbReference type="Proteomes" id="UP000311605"/>
    </source>
</evidence>
<reference evidence="1 2" key="1">
    <citation type="submission" date="2019-06" db="EMBL/GenBank/DDBJ databases">
        <title>The draft genome of Rhizobium smilacinae PTYR-5.</title>
        <authorList>
            <person name="Liu L."/>
            <person name="Li L."/>
            <person name="Zhang X."/>
        </authorList>
    </citation>
    <scope>NUCLEOTIDE SEQUENCE [LARGE SCALE GENOMIC DNA]</scope>
    <source>
        <strain evidence="1 2">PTYR-5</strain>
    </source>
</reference>
<name>A0A5C4XPV4_9HYPH</name>